<dbReference type="PIRSF" id="PIRSF000149">
    <property type="entry name" value="GAP_DH"/>
    <property type="match status" value="1"/>
</dbReference>
<protein>
    <recommendedName>
        <fullName evidence="3">glyceraldehyde-3-phosphate dehydrogenase (phosphorylating)</fullName>
        <ecNumber evidence="3">1.2.1.12</ecNumber>
    </recommendedName>
</protein>
<dbReference type="Gene3D" id="3.40.50.720">
    <property type="entry name" value="NAD(P)-binding Rossmann-like Domain"/>
    <property type="match status" value="1"/>
</dbReference>
<feature type="domain" description="Glyceraldehyde 3-phosphate dehydrogenase NAD(P) binding" evidence="11">
    <location>
        <begin position="4"/>
        <end position="164"/>
    </location>
</feature>
<evidence type="ECO:0000256" key="2">
    <source>
        <dbReference type="ARBA" id="ARBA00007406"/>
    </source>
</evidence>
<dbReference type="FunFam" id="3.40.50.720:FF:001161">
    <property type="entry name" value="Glyceraldehyde-3-phosphate dehydrogenase"/>
    <property type="match status" value="1"/>
</dbReference>
<evidence type="ECO:0000259" key="11">
    <source>
        <dbReference type="SMART" id="SM00846"/>
    </source>
</evidence>
<dbReference type="SUPFAM" id="SSF51735">
    <property type="entry name" value="NAD(P)-binding Rossmann-fold domains"/>
    <property type="match status" value="1"/>
</dbReference>
<evidence type="ECO:0000256" key="3">
    <source>
        <dbReference type="ARBA" id="ARBA00013119"/>
    </source>
</evidence>
<comment type="similarity">
    <text evidence="2 10">Belongs to the glyceraldehyde-3-phosphate dehydrogenase family.</text>
</comment>
<comment type="caution">
    <text evidence="12">The sequence shown here is derived from an EMBL/GenBank/DDBJ whole genome shotgun (WGS) entry which is preliminary data.</text>
</comment>
<gene>
    <name evidence="12" type="ORF">EUGRSUZ_L03143</name>
</gene>
<evidence type="ECO:0000256" key="5">
    <source>
        <dbReference type="ARBA" id="ARBA00023027"/>
    </source>
</evidence>
<organism evidence="12 13">
    <name type="scientific">Eucalyptus grandis</name>
    <name type="common">Flooded gum</name>
    <dbReference type="NCBI Taxonomy" id="71139"/>
    <lineage>
        <taxon>Eukaryota</taxon>
        <taxon>Viridiplantae</taxon>
        <taxon>Streptophyta</taxon>
        <taxon>Embryophyta</taxon>
        <taxon>Tracheophyta</taxon>
        <taxon>Spermatophyta</taxon>
        <taxon>Magnoliopsida</taxon>
        <taxon>eudicotyledons</taxon>
        <taxon>Gunneridae</taxon>
        <taxon>Pentapetalae</taxon>
        <taxon>rosids</taxon>
        <taxon>malvids</taxon>
        <taxon>Myrtales</taxon>
        <taxon>Myrtaceae</taxon>
        <taxon>Myrtoideae</taxon>
        <taxon>Eucalypteae</taxon>
        <taxon>Eucalyptus</taxon>
    </lineage>
</organism>
<evidence type="ECO:0000256" key="10">
    <source>
        <dbReference type="RuleBase" id="RU000397"/>
    </source>
</evidence>
<evidence type="ECO:0000256" key="8">
    <source>
        <dbReference type="PIRSR" id="PIRSR000149-3"/>
    </source>
</evidence>
<dbReference type="Pfam" id="PF02800">
    <property type="entry name" value="Gp_dh_C"/>
    <property type="match status" value="1"/>
</dbReference>
<dbReference type="PANTHER" id="PTHR10836:SF112">
    <property type="entry name" value="GLYCERALDEHYDE-3-PHOSPHATE DEHYDROGENASE GAPC1, CYTOSOLIC-RELATED"/>
    <property type="match status" value="1"/>
</dbReference>
<keyword evidence="6" id="KW-0324">Glycolysis</keyword>
<dbReference type="SMART" id="SM00846">
    <property type="entry name" value="Gp_dh_N"/>
    <property type="match status" value="1"/>
</dbReference>
<dbReference type="Pfam" id="PF00044">
    <property type="entry name" value="Gp_dh_N"/>
    <property type="match status" value="1"/>
</dbReference>
<dbReference type="Gene3D" id="3.30.360.10">
    <property type="entry name" value="Dihydrodipicolinate Reductase, domain 2"/>
    <property type="match status" value="1"/>
</dbReference>
<dbReference type="AlphaFoldDB" id="A0AAD9T906"/>
<reference evidence="12 13" key="1">
    <citation type="journal article" date="2014" name="Nature">
        <title>The genome of Eucalyptus grandis.</title>
        <authorList>
            <person name="Myburg A.A."/>
            <person name="Grattapaglia D."/>
            <person name="Tuskan G.A."/>
            <person name="Hellsten U."/>
            <person name="Hayes R.D."/>
            <person name="Grimwood J."/>
            <person name="Jenkins J."/>
            <person name="Lindquist E."/>
            <person name="Tice H."/>
            <person name="Bauer D."/>
            <person name="Goodstein D.M."/>
            <person name="Dubchak I."/>
            <person name="Poliakov A."/>
            <person name="Mizrachi E."/>
            <person name="Kullan A.R."/>
            <person name="Hussey S.G."/>
            <person name="Pinard D."/>
            <person name="van der Merwe K."/>
            <person name="Singh P."/>
            <person name="van Jaarsveld I."/>
            <person name="Silva-Junior O.B."/>
            <person name="Togawa R.C."/>
            <person name="Pappas M.R."/>
            <person name="Faria D.A."/>
            <person name="Sansaloni C.P."/>
            <person name="Petroli C.D."/>
            <person name="Yang X."/>
            <person name="Ranjan P."/>
            <person name="Tschaplinski T.J."/>
            <person name="Ye C.Y."/>
            <person name="Li T."/>
            <person name="Sterck L."/>
            <person name="Vanneste K."/>
            <person name="Murat F."/>
            <person name="Soler M."/>
            <person name="Clemente H.S."/>
            <person name="Saidi N."/>
            <person name="Cassan-Wang H."/>
            <person name="Dunand C."/>
            <person name="Hefer C.A."/>
            <person name="Bornberg-Bauer E."/>
            <person name="Kersting A.R."/>
            <person name="Vining K."/>
            <person name="Amarasinghe V."/>
            <person name="Ranik M."/>
            <person name="Naithani S."/>
            <person name="Elser J."/>
            <person name="Boyd A.E."/>
            <person name="Liston A."/>
            <person name="Spatafora J.W."/>
            <person name="Dharmwardhana P."/>
            <person name="Raja R."/>
            <person name="Sullivan C."/>
            <person name="Romanel E."/>
            <person name="Alves-Ferreira M."/>
            <person name="Kulheim C."/>
            <person name="Foley W."/>
            <person name="Carocha V."/>
            <person name="Paiva J."/>
            <person name="Kudrna D."/>
            <person name="Brommonschenkel S.H."/>
            <person name="Pasquali G."/>
            <person name="Byrne M."/>
            <person name="Rigault P."/>
            <person name="Tibbits J."/>
            <person name="Spokevicius A."/>
            <person name="Jones R.C."/>
            <person name="Steane D.A."/>
            <person name="Vaillancourt R.E."/>
            <person name="Potts B.M."/>
            <person name="Joubert F."/>
            <person name="Barry K."/>
            <person name="Pappas G.J."/>
            <person name="Strauss S.H."/>
            <person name="Jaiswal P."/>
            <person name="Grima-Pettenati J."/>
            <person name="Salse J."/>
            <person name="Van de Peer Y."/>
            <person name="Rokhsar D.S."/>
            <person name="Schmutz J."/>
        </authorList>
    </citation>
    <scope>NUCLEOTIDE SEQUENCE [LARGE SCALE GENOMIC DNA]</scope>
    <source>
        <strain evidence="13">cv. BRASUZ1</strain>
        <tissue evidence="12">Leaf extractions</tissue>
    </source>
</reference>
<evidence type="ECO:0000256" key="9">
    <source>
        <dbReference type="PIRSR" id="PIRSR000149-4"/>
    </source>
</evidence>
<evidence type="ECO:0000256" key="4">
    <source>
        <dbReference type="ARBA" id="ARBA00023002"/>
    </source>
</evidence>
<dbReference type="GO" id="GO:0051287">
    <property type="term" value="F:NAD binding"/>
    <property type="evidence" value="ECO:0007669"/>
    <property type="project" value="InterPro"/>
</dbReference>
<keyword evidence="4" id="KW-0560">Oxidoreductase</keyword>
<dbReference type="GO" id="GO:0004365">
    <property type="term" value="F:glyceraldehyde-3-phosphate dehydrogenase (NAD+) (phosphorylating) activity"/>
    <property type="evidence" value="ECO:0007669"/>
    <property type="project" value="UniProtKB-EC"/>
</dbReference>
<dbReference type="Proteomes" id="UP000030711">
    <property type="component" value="Unassembled WGS sequence"/>
</dbReference>
<dbReference type="PANTHER" id="PTHR10836">
    <property type="entry name" value="GLYCERALDEHYDE 3-PHOSPHATE DEHYDROGENASE"/>
    <property type="match status" value="1"/>
</dbReference>
<feature type="binding site" evidence="8">
    <location>
        <position position="134"/>
    </location>
    <ligand>
        <name>NAD(+)</name>
        <dbReference type="ChEBI" id="CHEBI:57540"/>
    </ligand>
</feature>
<comment type="catalytic activity">
    <reaction evidence="7">
        <text>D-glyceraldehyde 3-phosphate + phosphate + NAD(+) = (2R)-3-phospho-glyceroyl phosphate + NADH + H(+)</text>
        <dbReference type="Rhea" id="RHEA:10300"/>
        <dbReference type="ChEBI" id="CHEBI:15378"/>
        <dbReference type="ChEBI" id="CHEBI:43474"/>
        <dbReference type="ChEBI" id="CHEBI:57540"/>
        <dbReference type="ChEBI" id="CHEBI:57604"/>
        <dbReference type="ChEBI" id="CHEBI:57945"/>
        <dbReference type="ChEBI" id="CHEBI:59776"/>
        <dbReference type="EC" id="1.2.1.12"/>
    </reaction>
</comment>
<keyword evidence="5 8" id="KW-0520">NAD</keyword>
<dbReference type="InterPro" id="IPR020828">
    <property type="entry name" value="GlycerAld_3-P_DH_NAD(P)-bd"/>
</dbReference>
<dbReference type="InterPro" id="IPR036291">
    <property type="entry name" value="NAD(P)-bd_dom_sf"/>
</dbReference>
<dbReference type="GO" id="GO:0006096">
    <property type="term" value="P:glycolytic process"/>
    <property type="evidence" value="ECO:0007669"/>
    <property type="project" value="UniProtKB-KW"/>
</dbReference>
<dbReference type="InterPro" id="IPR020831">
    <property type="entry name" value="GlycerAld/Erythrose_P_DH"/>
</dbReference>
<proteinExistence type="inferred from homology"/>
<dbReference type="EMBL" id="MU850299">
    <property type="protein sequence ID" value="KAK2631283.1"/>
    <property type="molecule type" value="Genomic_DNA"/>
</dbReference>
<feature type="site" description="Activates thiol group during catalysis" evidence="9">
    <location>
        <position position="192"/>
    </location>
</feature>
<dbReference type="InterPro" id="IPR020829">
    <property type="entry name" value="GlycerAld_3-P_DH_cat"/>
</dbReference>
<evidence type="ECO:0000313" key="12">
    <source>
        <dbReference type="EMBL" id="KAK2631283.1"/>
    </source>
</evidence>
<comment type="pathway">
    <text evidence="1">Carbohydrate degradation; glycolysis; pyruvate from D-glyceraldehyde 3-phosphate: step 1/5.</text>
</comment>
<dbReference type="EC" id="1.2.1.12" evidence="3"/>
<dbReference type="SUPFAM" id="SSF55347">
    <property type="entry name" value="Glyceraldehyde-3-phosphate dehydrogenase-like, C-terminal domain"/>
    <property type="match status" value="1"/>
</dbReference>
<keyword evidence="8" id="KW-0547">Nucleotide-binding</keyword>
<dbReference type="PRINTS" id="PR00078">
    <property type="entry name" value="G3PDHDRGNASE"/>
</dbReference>
<keyword evidence="13" id="KW-1185">Reference proteome</keyword>
<evidence type="ECO:0000256" key="7">
    <source>
        <dbReference type="ARBA" id="ARBA00047698"/>
    </source>
</evidence>
<evidence type="ECO:0000313" key="13">
    <source>
        <dbReference type="Proteomes" id="UP000030711"/>
    </source>
</evidence>
<sequence>MGKVKTGTNEFGGTGCFTARVALQRDDVELVAVNEPFITTNHMTNTFEYDSVHGQWKNRKLKVQNSKVLIFGEKSVAVFANWRMSKSSGSCVNPNEIPLGKTGAAVIVESAGVFIDMDKAAAHLKGGAKEIVISAPGEDAPMFVVGVDGKEYASDLDIVSNSSSTANCLAPLANKVINDRFGIIEGLMTTFHFINATQKTVDGATSINIIPRSTGAAKAIGKVLPALNGKLTGMAFGLPTVDVSVVDLTVRLEKAAIYDEMGAAIKEESEGNIKGFLGYAYDDVVSTDYVGDK</sequence>
<evidence type="ECO:0000256" key="6">
    <source>
        <dbReference type="ARBA" id="ARBA00023152"/>
    </source>
</evidence>
<accession>A0AAD9T906</accession>
<name>A0AAD9T906_EUCGR</name>
<feature type="non-terminal residue" evidence="12">
    <location>
        <position position="293"/>
    </location>
</feature>
<evidence type="ECO:0000256" key="1">
    <source>
        <dbReference type="ARBA" id="ARBA00004869"/>
    </source>
</evidence>